<protein>
    <submittedName>
        <fullName evidence="1">DUF4192 domain-containing protein</fullName>
    </submittedName>
</protein>
<dbReference type="Pfam" id="PF13830">
    <property type="entry name" value="DUF4192"/>
    <property type="match status" value="1"/>
</dbReference>
<dbReference type="EMBL" id="CP127295">
    <property type="protein sequence ID" value="WIY07098.1"/>
    <property type="molecule type" value="Genomic_DNA"/>
</dbReference>
<proteinExistence type="predicted"/>
<dbReference type="RefSeq" id="WP_286003345.1">
    <property type="nucleotide sequence ID" value="NZ_CP127295.1"/>
</dbReference>
<evidence type="ECO:0000313" key="2">
    <source>
        <dbReference type="Proteomes" id="UP001239397"/>
    </source>
</evidence>
<accession>A0A9Y2NPN4</accession>
<dbReference type="InterPro" id="IPR025447">
    <property type="entry name" value="DUF4192"/>
</dbReference>
<gene>
    <name evidence="1" type="ORF">QRX60_25790</name>
</gene>
<name>A0A9Y2NPN4_9PSEU</name>
<dbReference type="KEGG" id="amog:QRX60_25790"/>
<dbReference type="AlphaFoldDB" id="A0A9Y2NPN4"/>
<sequence>MTTATPTGRPPVDLRSPAQLLAALPYLIGFRPANSVVLLGHRAPAGNRLGLVLRGDLPRREDRAHQARALAPRFALAPHTGVTLVVVGGRRRPGSPPPHAGFVELLAEALGEFGLPVPHAMWTADISERAPWGCYADPDCGGELPDPRATLTAAVATGDGSVAFDSRDELEELLVPRSPEALARRAGSLARLSSLPWPDATSVSEAASAIRAAFERRLRGSGPPTDEEAVLLASALTLPEIRDMCLGMAVPPHTPVAREAERLWLTLVRELPAPHRAEAATLLGYTAFMRGDGTFAGMALENALAAKPDHVLAGLLKTVLDRGMPPDQLLGLALTADPTGLSGFGLTPADFDEPGVCLPLGVACGRSEVPGDQP</sequence>
<organism evidence="1 2">
    <name type="scientific">Amycolatopsis mongoliensis</name>
    <dbReference type="NCBI Taxonomy" id="715475"/>
    <lineage>
        <taxon>Bacteria</taxon>
        <taxon>Bacillati</taxon>
        <taxon>Actinomycetota</taxon>
        <taxon>Actinomycetes</taxon>
        <taxon>Pseudonocardiales</taxon>
        <taxon>Pseudonocardiaceae</taxon>
        <taxon>Amycolatopsis</taxon>
    </lineage>
</organism>
<keyword evidence="2" id="KW-1185">Reference proteome</keyword>
<dbReference type="Proteomes" id="UP001239397">
    <property type="component" value="Chromosome"/>
</dbReference>
<evidence type="ECO:0000313" key="1">
    <source>
        <dbReference type="EMBL" id="WIY07098.1"/>
    </source>
</evidence>
<reference evidence="1 2" key="1">
    <citation type="submission" date="2023-06" db="EMBL/GenBank/DDBJ databases">
        <authorList>
            <person name="Oyuntsetseg B."/>
            <person name="Kim S.B."/>
        </authorList>
    </citation>
    <scope>NUCLEOTIDE SEQUENCE [LARGE SCALE GENOMIC DNA]</scope>
    <source>
        <strain evidence="1 2">4-36</strain>
    </source>
</reference>